<accession>A0ABU5GA19</accession>
<protein>
    <submittedName>
        <fullName evidence="1">Uncharacterized protein</fullName>
    </submittedName>
</protein>
<gene>
    <name evidence="1" type="ORF">R6G86_07300</name>
</gene>
<evidence type="ECO:0000313" key="2">
    <source>
        <dbReference type="Proteomes" id="UP001275049"/>
    </source>
</evidence>
<evidence type="ECO:0000313" key="1">
    <source>
        <dbReference type="EMBL" id="MDY5133542.1"/>
    </source>
</evidence>
<proteinExistence type="predicted"/>
<dbReference type="Proteomes" id="UP001275049">
    <property type="component" value="Unassembled WGS sequence"/>
</dbReference>
<dbReference type="EMBL" id="JAWNGA010000013">
    <property type="protein sequence ID" value="MDY5133542.1"/>
    <property type="molecule type" value="Genomic_DNA"/>
</dbReference>
<comment type="caution">
    <text evidence="1">The sequence shown here is derived from an EMBL/GenBank/DDBJ whole genome shotgun (WGS) entry which is preliminary data.</text>
</comment>
<name>A0ABU5GA19_9ACTO</name>
<sequence length="153" mass="17784">MLLTDSRIRINQDDNRAYIRLIDHIRILGYELDYDTALKNLTECTAAFMNYNAKEFMEEHGRKPTADELAEQPLCKGWKEDIEDWNKDIEANSKDAQGELERLLSVVLTTLIRINNVTRVSTFEETEEYVCALNDAHRFINSTLSHLTDKDTK</sequence>
<reference evidence="1 2" key="1">
    <citation type="submission" date="2023-10" db="EMBL/GenBank/DDBJ databases">
        <title>Whole Genome based description of the genera Actinobaculum and Actinotignum reveals a complex phylogenetic relationship within the species included in the genus Actinotignum.</title>
        <authorList>
            <person name="Jensen C.S."/>
            <person name="Dargis R."/>
            <person name="Kemp M."/>
            <person name="Christensen J.J."/>
        </authorList>
    </citation>
    <scope>NUCLEOTIDE SEQUENCE [LARGE SCALE GENOMIC DNA]</scope>
    <source>
        <strain evidence="1 2">SLA_B974</strain>
    </source>
</reference>
<dbReference type="RefSeq" id="WP_320755443.1">
    <property type="nucleotide sequence ID" value="NZ_JAWNGA010000013.1"/>
</dbReference>
<organism evidence="1 2">
    <name type="scientific">Actinotignum urinale</name>
    <dbReference type="NCBI Taxonomy" id="190146"/>
    <lineage>
        <taxon>Bacteria</taxon>
        <taxon>Bacillati</taxon>
        <taxon>Actinomycetota</taxon>
        <taxon>Actinomycetes</taxon>
        <taxon>Actinomycetales</taxon>
        <taxon>Actinomycetaceae</taxon>
        <taxon>Actinotignum</taxon>
    </lineage>
</organism>
<keyword evidence="2" id="KW-1185">Reference proteome</keyword>